<evidence type="ECO:0000259" key="1">
    <source>
        <dbReference type="PROSITE" id="PS51819"/>
    </source>
</evidence>
<dbReference type="AlphaFoldDB" id="A0A6J7NRH6"/>
<dbReference type="PROSITE" id="PS51819">
    <property type="entry name" value="VOC"/>
    <property type="match status" value="1"/>
</dbReference>
<dbReference type="InterPro" id="IPR037523">
    <property type="entry name" value="VOC_core"/>
</dbReference>
<feature type="domain" description="VOC" evidence="1">
    <location>
        <begin position="3"/>
        <end position="126"/>
    </location>
</feature>
<dbReference type="InterPro" id="IPR029068">
    <property type="entry name" value="Glyas_Bleomycin-R_OHBP_Dase"/>
</dbReference>
<evidence type="ECO:0000313" key="2">
    <source>
        <dbReference type="EMBL" id="CAB4995726.1"/>
    </source>
</evidence>
<sequence length="128" mass="13590">MSGELGAVVYAADLDRMVAFYEGALALEVEQAGDGFALLRCGDTVVTIVQAPPHVAATFEVADPPERREENPVKLSFAVSSIDAVRRAATSFGGAIDPPDSEWTFGSVRVCDGHDPEGTVIQVREAVR</sequence>
<dbReference type="EMBL" id="CAFBOZ010000033">
    <property type="protein sequence ID" value="CAB4995726.1"/>
    <property type="molecule type" value="Genomic_DNA"/>
</dbReference>
<proteinExistence type="predicted"/>
<dbReference type="InterPro" id="IPR041581">
    <property type="entry name" value="Glyoxalase_6"/>
</dbReference>
<name>A0A6J7NRH6_9ZZZZ</name>
<accession>A0A6J7NRH6</accession>
<gene>
    <name evidence="2" type="ORF">UFOPK3992_00345</name>
</gene>
<reference evidence="2" key="1">
    <citation type="submission" date="2020-05" db="EMBL/GenBank/DDBJ databases">
        <authorList>
            <person name="Chiriac C."/>
            <person name="Salcher M."/>
            <person name="Ghai R."/>
            <person name="Kavagutti S V."/>
        </authorList>
    </citation>
    <scope>NUCLEOTIDE SEQUENCE</scope>
</reference>
<organism evidence="2">
    <name type="scientific">freshwater metagenome</name>
    <dbReference type="NCBI Taxonomy" id="449393"/>
    <lineage>
        <taxon>unclassified sequences</taxon>
        <taxon>metagenomes</taxon>
        <taxon>ecological metagenomes</taxon>
    </lineage>
</organism>
<dbReference type="Gene3D" id="3.10.180.10">
    <property type="entry name" value="2,3-Dihydroxybiphenyl 1,2-Dioxygenase, domain 1"/>
    <property type="match status" value="1"/>
</dbReference>
<protein>
    <submittedName>
        <fullName evidence="2">Unannotated protein</fullName>
    </submittedName>
</protein>
<dbReference type="SUPFAM" id="SSF54593">
    <property type="entry name" value="Glyoxalase/Bleomycin resistance protein/Dihydroxybiphenyl dioxygenase"/>
    <property type="match status" value="1"/>
</dbReference>
<dbReference type="Pfam" id="PF18029">
    <property type="entry name" value="Glyoxalase_6"/>
    <property type="match status" value="1"/>
</dbReference>